<evidence type="ECO:0000313" key="3">
    <source>
        <dbReference type="Proteomes" id="UP000029052"/>
    </source>
</evidence>
<gene>
    <name evidence="2" type="ORF">BMAGN_1549</name>
</gene>
<keyword evidence="3" id="KW-1185">Reference proteome</keyword>
<reference evidence="2 3" key="1">
    <citation type="submission" date="2014-03" db="EMBL/GenBank/DDBJ databases">
        <title>Genomics of Bifidobacteria.</title>
        <authorList>
            <person name="Ventura M."/>
            <person name="Milani C."/>
            <person name="Lugli G.A."/>
        </authorList>
    </citation>
    <scope>NUCLEOTIDE SEQUENCE [LARGE SCALE GENOMIC DNA]</scope>
    <source>
        <strain evidence="2 3">LMG 11591</strain>
    </source>
</reference>
<dbReference type="STRING" id="1692.BMAGN_1549"/>
<feature type="region of interest" description="Disordered" evidence="1">
    <location>
        <begin position="170"/>
        <end position="204"/>
    </location>
</feature>
<dbReference type="eggNOG" id="ENOG5030Z9E">
    <property type="taxonomic scope" value="Bacteria"/>
</dbReference>
<organism evidence="2 3">
    <name type="scientific">Bifidobacterium magnum</name>
    <dbReference type="NCBI Taxonomy" id="1692"/>
    <lineage>
        <taxon>Bacteria</taxon>
        <taxon>Bacillati</taxon>
        <taxon>Actinomycetota</taxon>
        <taxon>Actinomycetes</taxon>
        <taxon>Bifidobacteriales</taxon>
        <taxon>Bifidobacteriaceae</taxon>
        <taxon>Bifidobacterium</taxon>
    </lineage>
</organism>
<protein>
    <submittedName>
        <fullName evidence="2">DNA single-strand annealing protein RecT family</fullName>
    </submittedName>
</protein>
<evidence type="ECO:0000256" key="1">
    <source>
        <dbReference type="SAM" id="MobiDB-lite"/>
    </source>
</evidence>
<dbReference type="Proteomes" id="UP000029052">
    <property type="component" value="Unassembled WGS sequence"/>
</dbReference>
<dbReference type="RefSeq" id="WP_022860390.1">
    <property type="nucleotide sequence ID" value="NZ_JGZB01000009.1"/>
</dbReference>
<dbReference type="EMBL" id="JGZB01000009">
    <property type="protein sequence ID" value="KFI67739.1"/>
    <property type="molecule type" value="Genomic_DNA"/>
</dbReference>
<accession>A0A087B9N9</accession>
<proteinExistence type="predicted"/>
<dbReference type="AlphaFoldDB" id="A0A087B9N9"/>
<sequence>MTSSTLVPSTLEEQKTYAELVAQSTGMVPAAYQGKPANIFVAIQYGSSLGLEPMASLQGINVIQGKPTLSAQAMLGLLKSQHFKVHITKDDENQRVTVEVIDPDDPDYSTVSVWDMAKARKAGLGGDQYWTKQPMTMLKWRAVSEAAREAAPHLFLGLGGAYTKEELEESVTVENVEETPRPRSPYSSYTRKPEPVEPEVVEAEPVEPEPINLIIQTMRENGVDTAQKARLVLTQIVGVENVNDIPADKLETLCANLDGFAHDIQQTLGDNK</sequence>
<name>A0A087B9N9_9BIFI</name>
<evidence type="ECO:0000313" key="2">
    <source>
        <dbReference type="EMBL" id="KFI67739.1"/>
    </source>
</evidence>
<comment type="caution">
    <text evidence="2">The sequence shown here is derived from an EMBL/GenBank/DDBJ whole genome shotgun (WGS) entry which is preliminary data.</text>
</comment>